<reference evidence="2" key="2">
    <citation type="submission" date="2023-06" db="EMBL/GenBank/DDBJ databases">
        <authorList>
            <person name="Ma L."/>
            <person name="Liu K.-W."/>
            <person name="Li Z."/>
            <person name="Hsiao Y.-Y."/>
            <person name="Qi Y."/>
            <person name="Fu T."/>
            <person name="Tang G."/>
            <person name="Zhang D."/>
            <person name="Sun W.-H."/>
            <person name="Liu D.-K."/>
            <person name="Li Y."/>
            <person name="Chen G.-Z."/>
            <person name="Liu X.-D."/>
            <person name="Liao X.-Y."/>
            <person name="Jiang Y.-T."/>
            <person name="Yu X."/>
            <person name="Hao Y."/>
            <person name="Huang J."/>
            <person name="Zhao X.-W."/>
            <person name="Ke S."/>
            <person name="Chen Y.-Y."/>
            <person name="Wu W.-L."/>
            <person name="Hsu J.-L."/>
            <person name="Lin Y.-F."/>
            <person name="Huang M.-D."/>
            <person name="Li C.-Y."/>
            <person name="Huang L."/>
            <person name="Wang Z.-W."/>
            <person name="Zhao X."/>
            <person name="Zhong W.-Y."/>
            <person name="Peng D.-H."/>
            <person name="Ahmad S."/>
            <person name="Lan S."/>
            <person name="Zhang J.-S."/>
            <person name="Tsai W.-C."/>
            <person name="Van De Peer Y."/>
            <person name="Liu Z.-J."/>
        </authorList>
    </citation>
    <scope>NUCLEOTIDE SEQUENCE</scope>
    <source>
        <strain evidence="2">CP</strain>
        <tissue evidence="2">Leaves</tissue>
    </source>
</reference>
<feature type="domain" description="F-box/LRR-repeat protein 15-like leucin rich repeat" evidence="1">
    <location>
        <begin position="267"/>
        <end position="442"/>
    </location>
</feature>
<evidence type="ECO:0000313" key="2">
    <source>
        <dbReference type="EMBL" id="KAK1292400.1"/>
    </source>
</evidence>
<dbReference type="InterPro" id="IPR057207">
    <property type="entry name" value="FBXL15_LRR"/>
</dbReference>
<gene>
    <name evidence="2" type="primary">FBL14</name>
    <name evidence="2" type="ORF">QJS10_CPB17g02148</name>
</gene>
<comment type="caution">
    <text evidence="2">The sequence shown here is derived from an EMBL/GenBank/DDBJ whole genome shotgun (WGS) entry which is preliminary data.</text>
</comment>
<reference evidence="2" key="1">
    <citation type="journal article" date="2023" name="Nat. Commun.">
        <title>Diploid and tetraploid genomes of Acorus and the evolution of monocots.</title>
        <authorList>
            <person name="Ma L."/>
            <person name="Liu K.W."/>
            <person name="Li Z."/>
            <person name="Hsiao Y.Y."/>
            <person name="Qi Y."/>
            <person name="Fu T."/>
            <person name="Tang G.D."/>
            <person name="Zhang D."/>
            <person name="Sun W.H."/>
            <person name="Liu D.K."/>
            <person name="Li Y."/>
            <person name="Chen G.Z."/>
            <person name="Liu X.D."/>
            <person name="Liao X.Y."/>
            <person name="Jiang Y.T."/>
            <person name="Yu X."/>
            <person name="Hao Y."/>
            <person name="Huang J."/>
            <person name="Zhao X.W."/>
            <person name="Ke S."/>
            <person name="Chen Y.Y."/>
            <person name="Wu W.L."/>
            <person name="Hsu J.L."/>
            <person name="Lin Y.F."/>
            <person name="Huang M.D."/>
            <person name="Li C.Y."/>
            <person name="Huang L."/>
            <person name="Wang Z.W."/>
            <person name="Zhao X."/>
            <person name="Zhong W.Y."/>
            <person name="Peng D.H."/>
            <person name="Ahmad S."/>
            <person name="Lan S."/>
            <person name="Zhang J.S."/>
            <person name="Tsai W.C."/>
            <person name="Van de Peer Y."/>
            <person name="Liu Z.J."/>
        </authorList>
    </citation>
    <scope>NUCLEOTIDE SEQUENCE</scope>
    <source>
        <strain evidence="2">CP</strain>
    </source>
</reference>
<proteinExistence type="predicted"/>
<accession>A0AAV9CU09</accession>
<keyword evidence="3" id="KW-1185">Reference proteome</keyword>
<dbReference type="FunFam" id="3.80.10.10:FF:000690">
    <property type="entry name" value="F-box/LRR-repeat protein 14"/>
    <property type="match status" value="1"/>
</dbReference>
<feature type="domain" description="F-box/LRR-repeat protein 15-like leucin rich repeat" evidence="1">
    <location>
        <begin position="80"/>
        <end position="163"/>
    </location>
</feature>
<organism evidence="2 3">
    <name type="scientific">Acorus calamus</name>
    <name type="common">Sweet flag</name>
    <dbReference type="NCBI Taxonomy" id="4465"/>
    <lineage>
        <taxon>Eukaryota</taxon>
        <taxon>Viridiplantae</taxon>
        <taxon>Streptophyta</taxon>
        <taxon>Embryophyta</taxon>
        <taxon>Tracheophyta</taxon>
        <taxon>Spermatophyta</taxon>
        <taxon>Magnoliopsida</taxon>
        <taxon>Liliopsida</taxon>
        <taxon>Acoraceae</taxon>
        <taxon>Acorus</taxon>
    </lineage>
</organism>
<dbReference type="Proteomes" id="UP001180020">
    <property type="component" value="Unassembled WGS sequence"/>
</dbReference>
<dbReference type="EMBL" id="JAUJYO010000017">
    <property type="protein sequence ID" value="KAK1292400.1"/>
    <property type="molecule type" value="Genomic_DNA"/>
</dbReference>
<dbReference type="SUPFAM" id="SSF52047">
    <property type="entry name" value="RNI-like"/>
    <property type="match status" value="1"/>
</dbReference>
<name>A0AAV9CU09_ACOCL</name>
<dbReference type="InterPro" id="IPR032675">
    <property type="entry name" value="LRR_dom_sf"/>
</dbReference>
<dbReference type="Pfam" id="PF25372">
    <property type="entry name" value="DUF7885"/>
    <property type="match status" value="2"/>
</dbReference>
<evidence type="ECO:0000259" key="1">
    <source>
        <dbReference type="Pfam" id="PF25372"/>
    </source>
</evidence>
<dbReference type="PANTHER" id="PTHR13318">
    <property type="entry name" value="PARTNER OF PAIRED, ISOFORM B-RELATED"/>
    <property type="match status" value="1"/>
</dbReference>
<dbReference type="FunFam" id="3.80.10.10:FF:002365">
    <property type="entry name" value="F-box and leucine-rich repeat protein 13"/>
    <property type="match status" value="1"/>
</dbReference>
<sequence>MEDLPYPIVLDILERLGKASDRNSVSLTCKRILAIDNEHRKSIQVGCGLHPAYEALMSLCVRFPNLKTVEIGYSGWTSVRGKQLDDRGLSVLACHCPSLTDLTLSFCTFITDVGLAHLASCSNMQSLKLNFVPRISGCGILSLVVGCKNLSSLSLVRCLNVRSVEWLEYLGKLGNLEQLLIKNCRAIGEHDLIRLGPGWSKLKRLEFEMDCNFRYTKAFNKLLILQCESLKELSLVNCIMGPGRGLSCMLGICEALEKVYLDKCDGVGDSDIVALASKSKRLKSLSLRLSPEFLTLGNDPYGLTDESLKAIACGCPKLEEFRLAYSYGDFPFFSYLTLDGLLSLIQRCPIHVLALECVYFFNDFGMEALCSANLLSTLELVQCQEISDEGIQFISRYPLLTALKLSKCLGVTDLGLKSLVGSKKLEVLMVEDCPQISEEGVQGIARSVSYKQDMSWLY</sequence>
<evidence type="ECO:0000313" key="3">
    <source>
        <dbReference type="Proteomes" id="UP001180020"/>
    </source>
</evidence>
<dbReference type="SMART" id="SM00367">
    <property type="entry name" value="LRR_CC"/>
    <property type="match status" value="7"/>
</dbReference>
<dbReference type="Gene3D" id="3.80.10.10">
    <property type="entry name" value="Ribonuclease Inhibitor"/>
    <property type="match status" value="2"/>
</dbReference>
<dbReference type="InterPro" id="IPR006553">
    <property type="entry name" value="Leu-rich_rpt_Cys-con_subtyp"/>
</dbReference>
<dbReference type="PANTHER" id="PTHR13318:SF182">
    <property type="entry name" value="F-BOX_LRR-REPEAT PROTEIN 14"/>
    <property type="match status" value="1"/>
</dbReference>
<dbReference type="AlphaFoldDB" id="A0AAV9CU09"/>
<protein>
    <submittedName>
        <fullName evidence="2">F-box/LRR-repeat protein 14</fullName>
    </submittedName>
</protein>
<dbReference type="GO" id="GO:0031146">
    <property type="term" value="P:SCF-dependent proteasomal ubiquitin-dependent protein catabolic process"/>
    <property type="evidence" value="ECO:0007669"/>
    <property type="project" value="TreeGrafter"/>
</dbReference>
<dbReference type="GO" id="GO:0019005">
    <property type="term" value="C:SCF ubiquitin ligase complex"/>
    <property type="evidence" value="ECO:0007669"/>
    <property type="project" value="TreeGrafter"/>
</dbReference>